<dbReference type="Proteomes" id="UP001642540">
    <property type="component" value="Unassembled WGS sequence"/>
</dbReference>
<dbReference type="Pfam" id="PF06151">
    <property type="entry name" value="Trehalose_recp"/>
    <property type="match status" value="1"/>
</dbReference>
<comment type="subcellular location">
    <subcellularLocation>
        <location evidence="1">Cell membrane</location>
        <topology evidence="1">Multi-pass membrane protein</topology>
    </subcellularLocation>
</comment>
<keyword evidence="5 8" id="KW-1133">Transmembrane helix</keyword>
<organism evidence="9 10">
    <name type="scientific">Orchesella dallaii</name>
    <dbReference type="NCBI Taxonomy" id="48710"/>
    <lineage>
        <taxon>Eukaryota</taxon>
        <taxon>Metazoa</taxon>
        <taxon>Ecdysozoa</taxon>
        <taxon>Arthropoda</taxon>
        <taxon>Hexapoda</taxon>
        <taxon>Collembola</taxon>
        <taxon>Entomobryomorpha</taxon>
        <taxon>Entomobryoidea</taxon>
        <taxon>Orchesellidae</taxon>
        <taxon>Orchesellinae</taxon>
        <taxon>Orchesella</taxon>
    </lineage>
</organism>
<evidence type="ECO:0008006" key="11">
    <source>
        <dbReference type="Google" id="ProtNLM"/>
    </source>
</evidence>
<keyword evidence="3" id="KW-1003">Cell membrane</keyword>
<comment type="caution">
    <text evidence="9">The sequence shown here is derived from an EMBL/GenBank/DDBJ whole genome shotgun (WGS) entry which is preliminary data.</text>
</comment>
<dbReference type="PANTHER" id="PTHR21421">
    <property type="entry name" value="GUSTATORY RECEPTOR"/>
    <property type="match status" value="1"/>
</dbReference>
<dbReference type="InterPro" id="IPR009318">
    <property type="entry name" value="Gustatory_rcpt"/>
</dbReference>
<accession>A0ABP1R9G6</accession>
<keyword evidence="7" id="KW-0675">Receptor</keyword>
<feature type="transmembrane region" description="Helical" evidence="8">
    <location>
        <begin position="88"/>
        <end position="105"/>
    </location>
</feature>
<evidence type="ECO:0000256" key="5">
    <source>
        <dbReference type="ARBA" id="ARBA00022989"/>
    </source>
</evidence>
<dbReference type="EMBL" id="CAXLJM020000068">
    <property type="protein sequence ID" value="CAL8122973.1"/>
    <property type="molecule type" value="Genomic_DNA"/>
</dbReference>
<gene>
    <name evidence="9" type="ORF">ODALV1_LOCUS20038</name>
</gene>
<evidence type="ECO:0000256" key="8">
    <source>
        <dbReference type="SAM" id="Phobius"/>
    </source>
</evidence>
<keyword evidence="10" id="KW-1185">Reference proteome</keyword>
<keyword evidence="4 8" id="KW-0812">Transmembrane</keyword>
<feature type="transmembrane region" description="Helical" evidence="8">
    <location>
        <begin position="160"/>
        <end position="182"/>
    </location>
</feature>
<proteinExistence type="inferred from homology"/>
<keyword evidence="6 8" id="KW-0472">Membrane</keyword>
<evidence type="ECO:0000256" key="7">
    <source>
        <dbReference type="ARBA" id="ARBA00023170"/>
    </source>
</evidence>
<reference evidence="9 10" key="1">
    <citation type="submission" date="2024-08" db="EMBL/GenBank/DDBJ databases">
        <authorList>
            <person name="Cucini C."/>
            <person name="Frati F."/>
        </authorList>
    </citation>
    <scope>NUCLEOTIDE SEQUENCE [LARGE SCALE GENOMIC DNA]</scope>
</reference>
<feature type="transmembrane region" description="Helical" evidence="8">
    <location>
        <begin position="264"/>
        <end position="281"/>
    </location>
</feature>
<evidence type="ECO:0000313" key="10">
    <source>
        <dbReference type="Proteomes" id="UP001642540"/>
    </source>
</evidence>
<evidence type="ECO:0000256" key="2">
    <source>
        <dbReference type="ARBA" id="ARBA00005327"/>
    </source>
</evidence>
<dbReference type="PANTHER" id="PTHR21421:SF29">
    <property type="entry name" value="GUSTATORY RECEPTOR 5A FOR TREHALOSE-RELATED"/>
    <property type="match status" value="1"/>
</dbReference>
<evidence type="ECO:0000256" key="4">
    <source>
        <dbReference type="ARBA" id="ARBA00022692"/>
    </source>
</evidence>
<name>A0ABP1R9G6_9HEXA</name>
<feature type="transmembrane region" description="Helical" evidence="8">
    <location>
        <begin position="126"/>
        <end position="148"/>
    </location>
</feature>
<protein>
    <recommendedName>
        <fullName evidence="11">Gustatory receptor</fullName>
    </recommendedName>
</protein>
<evidence type="ECO:0000313" key="9">
    <source>
        <dbReference type="EMBL" id="CAL8122973.1"/>
    </source>
</evidence>
<evidence type="ECO:0000256" key="6">
    <source>
        <dbReference type="ARBA" id="ARBA00023136"/>
    </source>
</evidence>
<sequence>MDNTTSNPEPLKSGHSLVKKIKISWFCNCNALFKKPRLVSPVSESREQDKSKSYPIVEQPSKHLYEEDVANYYCEALTLYKRNVGEDLSVTLRVPLLLGAFVGLIPIQGIRQNGNQSFSWLHYRTLISTAVVGVLLMNTVFIAHNFILKVASGKNHAGEMILTFSGVWFYSAGTLVYIFFLLRSKRLCEYFKFWTETSIAVSSCMIPERRVRKDVKLITTFVLLDCLGENILYHFHAMKLEQREKMSALSFSDFLRDYYDSNQYIFPFFSYNAIVSLALLVTNKLATYAWNFGDIILILISRALYGRYLCLNTFLEQQYEPHGCILLIKKGSVSWRSIRKNFLRLTELLEEANGIFSPLVWLSYTTDIFFVCRQLYEGLASKSTAGKAVDKIYMVWSLIHLIVRTLGVNLMAAKINEEAHRMSKVLQHCHPDEYDEEVRRLERFLGSRMIGITGSGCFIITKSFVFMIISAIFTLEVVLLQNGHLTLG</sequence>
<evidence type="ECO:0000256" key="1">
    <source>
        <dbReference type="ARBA" id="ARBA00004651"/>
    </source>
</evidence>
<comment type="similarity">
    <text evidence="2">Belongs to the insect chemoreceptor superfamily. Gustatory receptor (GR) family. Gr5a subfamily.</text>
</comment>
<feature type="transmembrane region" description="Helical" evidence="8">
    <location>
        <begin position="449"/>
        <end position="473"/>
    </location>
</feature>
<evidence type="ECO:0000256" key="3">
    <source>
        <dbReference type="ARBA" id="ARBA00022475"/>
    </source>
</evidence>